<sequence length="276" mass="28852">MSNGQIGQDQDKKKVTFEEIPEARQEAGVTFEEVAGPPLVSQVEGLPEIPFREELTFEAAGRNIPPEVLRTISQAQATFAPEATFAPPGALMTRIRGVFEKPGEITLDDIFSGEVESLVPAAASILSIKPLKGPIGTGVIGGTVRGAINITQALKNNPAGTIVGLITAPAVITYLGLKGFINDTALPNITVAGNEDALELVRDKLKGIIGEMSQHEQDEAHRAFAGLLAATAAGMVLFGVTGRPSFQVARQLGAGKVTALKQAKLIRAKVTAVGGL</sequence>
<dbReference type="EMBL" id="LAZR01036967">
    <property type="protein sequence ID" value="KKL23456.1"/>
    <property type="molecule type" value="Genomic_DNA"/>
</dbReference>
<gene>
    <name evidence="1" type="ORF">LCGC14_2425210</name>
</gene>
<protein>
    <submittedName>
        <fullName evidence="1">Uncharacterized protein</fullName>
    </submittedName>
</protein>
<comment type="caution">
    <text evidence="1">The sequence shown here is derived from an EMBL/GenBank/DDBJ whole genome shotgun (WGS) entry which is preliminary data.</text>
</comment>
<name>A0A0F9E0M1_9ZZZZ</name>
<reference evidence="1" key="1">
    <citation type="journal article" date="2015" name="Nature">
        <title>Complex archaea that bridge the gap between prokaryotes and eukaryotes.</title>
        <authorList>
            <person name="Spang A."/>
            <person name="Saw J.H."/>
            <person name="Jorgensen S.L."/>
            <person name="Zaremba-Niedzwiedzka K."/>
            <person name="Martijn J."/>
            <person name="Lind A.E."/>
            <person name="van Eijk R."/>
            <person name="Schleper C."/>
            <person name="Guy L."/>
            <person name="Ettema T.J."/>
        </authorList>
    </citation>
    <scope>NUCLEOTIDE SEQUENCE</scope>
</reference>
<organism evidence="1">
    <name type="scientific">marine sediment metagenome</name>
    <dbReference type="NCBI Taxonomy" id="412755"/>
    <lineage>
        <taxon>unclassified sequences</taxon>
        <taxon>metagenomes</taxon>
        <taxon>ecological metagenomes</taxon>
    </lineage>
</organism>
<feature type="non-terminal residue" evidence="1">
    <location>
        <position position="276"/>
    </location>
</feature>
<dbReference type="AlphaFoldDB" id="A0A0F9E0M1"/>
<proteinExistence type="predicted"/>
<evidence type="ECO:0000313" key="1">
    <source>
        <dbReference type="EMBL" id="KKL23456.1"/>
    </source>
</evidence>
<accession>A0A0F9E0M1</accession>